<dbReference type="SUPFAM" id="SSF56300">
    <property type="entry name" value="Metallo-dependent phosphatases"/>
    <property type="match status" value="1"/>
</dbReference>
<keyword evidence="4" id="KW-0472">Membrane</keyword>
<accession>A0ABT8KT15</accession>
<comment type="caution">
    <text evidence="7">The sequence shown here is derived from an EMBL/GenBank/DDBJ whole genome shotgun (WGS) entry which is preliminary data.</text>
</comment>
<evidence type="ECO:0000256" key="3">
    <source>
        <dbReference type="ARBA" id="ARBA00022801"/>
    </source>
</evidence>
<dbReference type="RefSeq" id="WP_346753926.1">
    <property type="nucleotide sequence ID" value="NZ_JAUJEA010000009.1"/>
</dbReference>
<dbReference type="InterPro" id="IPR000184">
    <property type="entry name" value="Bac_surfAg_D15"/>
</dbReference>
<dbReference type="Gene3D" id="3.60.21.10">
    <property type="match status" value="2"/>
</dbReference>
<evidence type="ECO:0000256" key="1">
    <source>
        <dbReference type="ARBA" id="ARBA00004370"/>
    </source>
</evidence>
<proteinExistence type="predicted"/>
<organism evidence="7 8">
    <name type="scientific">Splendidivirga corallicola</name>
    <dbReference type="NCBI Taxonomy" id="3051826"/>
    <lineage>
        <taxon>Bacteria</taxon>
        <taxon>Pseudomonadati</taxon>
        <taxon>Bacteroidota</taxon>
        <taxon>Cytophagia</taxon>
        <taxon>Cytophagales</taxon>
        <taxon>Splendidivirgaceae</taxon>
        <taxon>Splendidivirga</taxon>
    </lineage>
</organism>
<name>A0ABT8KT15_9BACT</name>
<dbReference type="PANTHER" id="PTHR10161:SF14">
    <property type="entry name" value="TARTRATE-RESISTANT ACID PHOSPHATASE TYPE 5"/>
    <property type="match status" value="1"/>
</dbReference>
<protein>
    <submittedName>
        <fullName evidence="7">BamA/TamA family outer membrane protein</fullName>
    </submittedName>
</protein>
<evidence type="ECO:0000313" key="7">
    <source>
        <dbReference type="EMBL" id="MDN5203902.1"/>
    </source>
</evidence>
<evidence type="ECO:0000313" key="8">
    <source>
        <dbReference type="Proteomes" id="UP001172082"/>
    </source>
</evidence>
<dbReference type="Gene3D" id="2.40.160.50">
    <property type="entry name" value="membrane protein fhac: a member of the omp85/tpsb transporter family"/>
    <property type="match status" value="1"/>
</dbReference>
<feature type="domain" description="Calcineurin-like phosphoesterase" evidence="5">
    <location>
        <begin position="40"/>
        <end position="240"/>
    </location>
</feature>
<feature type="domain" description="Bacterial surface antigen (D15)" evidence="6">
    <location>
        <begin position="981"/>
        <end position="1199"/>
    </location>
</feature>
<evidence type="ECO:0000259" key="5">
    <source>
        <dbReference type="Pfam" id="PF00149"/>
    </source>
</evidence>
<dbReference type="Proteomes" id="UP001172082">
    <property type="component" value="Unassembled WGS sequence"/>
</dbReference>
<dbReference type="InterPro" id="IPR029052">
    <property type="entry name" value="Metallo-depent_PP-like"/>
</dbReference>
<gene>
    <name evidence="7" type="ORF">QQ008_21095</name>
</gene>
<keyword evidence="3" id="KW-0378">Hydrolase</keyword>
<dbReference type="Pfam" id="PF00149">
    <property type="entry name" value="Metallophos"/>
    <property type="match status" value="1"/>
</dbReference>
<evidence type="ECO:0000256" key="2">
    <source>
        <dbReference type="ARBA" id="ARBA00022729"/>
    </source>
</evidence>
<dbReference type="Pfam" id="PF01103">
    <property type="entry name" value="Omp85"/>
    <property type="match status" value="1"/>
</dbReference>
<dbReference type="InterPro" id="IPR051558">
    <property type="entry name" value="Metallophosphoesterase_PAP"/>
</dbReference>
<sequence>MLKTDVLKKTLAAFCTFSFLFIIQPYAFGSTVQSDSLLHTIYLIGDAGEPAPGIHLDQNLLLLENQLMASGEKSTVIFLGDNIYPMGLPEKNHHSRKSAERKINEQIEIVKKYEGQIAFIPGNHDWKKGKRKGHAYILNQEEYVENALDSANVFLPDGGCPGPVEIHPNEEMVIIILDTQWFLHPWEKPEEESDCDAKSSVEVFVKLEDVLRRNSHKKIVIAAHHPMYTYGIHGGKSTFKQHLFPLTDMSDGLYIPLPVIGSIYPLYRKYIGNIQDATNARYKVMRRAMISLFEQYPNLIYASGHEHSLQYITNNKVHYVVSGSGSKTTPVKQGKYAKFVQSKKGFARINYYTNGDVKLEMWSPTADKKGVKIYETTLFNQKYDPTQAYDFVPDGIDFSDSTVTMAASQRYKATKGKQTWLGENYRKEWSQEIQIPVFDIGKEKGGLKILQRGGGMQTKSLRLENPEGRQYVLRSIEKYPEKAIPAILRGSFAAEIVEDQISSSHPYGFYVIPQLADAAGIYHTNPKYVYLPDDPRFGVYRPDFANTLALFEERPSGDQGDADFFGNSKKIYSTPKMLEKLYKDNDNRVDQKFVLRNRLFDLVIGDWDRHDDQWRWASFEKGKGLEFRPIPRDRDQAFFRGDGIVPSIASRKWALPKTEGFNPEVRYVEGFMNNGRFFDRSFLNELSAKDWRKMADNLKEKLTDEVIEKAVKTWPTEIYQLSGERIISTLKARRNIIGNEAQKYYAFLAKAVDVFGSNKTELFKVERVDDNKTKVTVRKISKDGDVKRKMYERTFKTDETKEIRLYGLNGDDQFQISGDVKKGIKVRVIGGEGDDLIEDNSKVSNGGKKTWIYDTKTGNTIKFGSESKDKTSDDPGVNEYNRKAFKYNVTIPLIYANINADDGLWLGGGFLATKHGFRKDPFKSKHFVLGSYAFNTSSFNLKYKGDFAKVLGNWDVQFNADLQGPDFAHNYFGLGNESAFDKDTYGIEYYRVRYENFLFNVLLRKRLGEKKVFSFGPTYQSIEVEQTENRFISDTNNPANDVSPNVFETKEFAGLRFGLEIDSRDSKALTKRGVYLNIGGEIFAAANKNTDDLTRLTGELALYHTFKVPGNITFATRVGGSKLFGDFEFYQAAILSGTQNLRGYRKTRFAGESSFYSNTDIRIKLFGFRSYLFPGYFGIQGFYDVGRVWLDGENSSEWHSTYGGGIWVAPFRTAVVSLSLGKSEEETLPLIGLGFFF</sequence>
<dbReference type="InterPro" id="IPR004843">
    <property type="entry name" value="Calcineurin-like_PHP"/>
</dbReference>
<comment type="subcellular location">
    <subcellularLocation>
        <location evidence="1">Membrane</location>
    </subcellularLocation>
</comment>
<evidence type="ECO:0000256" key="4">
    <source>
        <dbReference type="ARBA" id="ARBA00023136"/>
    </source>
</evidence>
<keyword evidence="2" id="KW-0732">Signal</keyword>
<reference evidence="7" key="1">
    <citation type="submission" date="2023-06" db="EMBL/GenBank/DDBJ databases">
        <title>Genomic of Parafulvivirga corallium.</title>
        <authorList>
            <person name="Wang G."/>
        </authorList>
    </citation>
    <scope>NUCLEOTIDE SEQUENCE</scope>
    <source>
        <strain evidence="7">BMA10</strain>
    </source>
</reference>
<dbReference type="PANTHER" id="PTHR10161">
    <property type="entry name" value="TARTRATE-RESISTANT ACID PHOSPHATASE TYPE 5"/>
    <property type="match status" value="1"/>
</dbReference>
<keyword evidence="8" id="KW-1185">Reference proteome</keyword>
<dbReference type="EMBL" id="JAUJEA010000009">
    <property type="protein sequence ID" value="MDN5203902.1"/>
    <property type="molecule type" value="Genomic_DNA"/>
</dbReference>
<evidence type="ECO:0000259" key="6">
    <source>
        <dbReference type="Pfam" id="PF01103"/>
    </source>
</evidence>